<accession>A0AAN8J7R1</accession>
<evidence type="ECO:0000259" key="1">
    <source>
        <dbReference type="Pfam" id="PF21599"/>
    </source>
</evidence>
<reference evidence="2 3" key="1">
    <citation type="submission" date="2024-01" db="EMBL/GenBank/DDBJ databases">
        <title>The genome of the rayed Mediterranean limpet Patella caerulea (Linnaeus, 1758).</title>
        <authorList>
            <person name="Anh-Thu Weber A."/>
            <person name="Halstead-Nussloch G."/>
        </authorList>
    </citation>
    <scope>NUCLEOTIDE SEQUENCE [LARGE SCALE GENOMIC DNA]</scope>
    <source>
        <strain evidence="2">AATW-2023a</strain>
        <tissue evidence="2">Whole specimen</tissue>
    </source>
</reference>
<sequence length="181" mass="21390">MAESPDDLKIGDKFDSFKAVEHAISKFESLQKISYWRRDSRTIKYMLKRGYKCVENEDLWYWDVTFSCVKGGRTYNSKSSGVRPNQRQVFLHFFLNIYNFVGKPFVTTSQRLLFKAIWVKLTNFFGVYSEKFPAAKLQLCLFHVLRTMKREINCEKMGICIEKNLCIELIQKLAYSTNEEE</sequence>
<dbReference type="InterPro" id="IPR048325">
    <property type="entry name" value="ZSWIM3_N"/>
</dbReference>
<name>A0AAN8J7R1_PATCE</name>
<dbReference type="AlphaFoldDB" id="A0AAN8J7R1"/>
<proteinExistence type="predicted"/>
<dbReference type="EMBL" id="JAZGQO010000012">
    <property type="protein sequence ID" value="KAK6172126.1"/>
    <property type="molecule type" value="Genomic_DNA"/>
</dbReference>
<evidence type="ECO:0000313" key="3">
    <source>
        <dbReference type="Proteomes" id="UP001347796"/>
    </source>
</evidence>
<organism evidence="2 3">
    <name type="scientific">Patella caerulea</name>
    <name type="common">Rayed Mediterranean limpet</name>
    <dbReference type="NCBI Taxonomy" id="87958"/>
    <lineage>
        <taxon>Eukaryota</taxon>
        <taxon>Metazoa</taxon>
        <taxon>Spiralia</taxon>
        <taxon>Lophotrochozoa</taxon>
        <taxon>Mollusca</taxon>
        <taxon>Gastropoda</taxon>
        <taxon>Patellogastropoda</taxon>
        <taxon>Patelloidea</taxon>
        <taxon>Patellidae</taxon>
        <taxon>Patella</taxon>
    </lineage>
</organism>
<feature type="domain" description="ZSWIM3 N-terminal" evidence="1">
    <location>
        <begin position="9"/>
        <end position="78"/>
    </location>
</feature>
<protein>
    <recommendedName>
        <fullName evidence="1">ZSWIM3 N-terminal domain-containing protein</fullName>
    </recommendedName>
</protein>
<dbReference type="Proteomes" id="UP001347796">
    <property type="component" value="Unassembled WGS sequence"/>
</dbReference>
<dbReference type="Pfam" id="PF21599">
    <property type="entry name" value="ZSWIM3_N"/>
    <property type="match status" value="1"/>
</dbReference>
<gene>
    <name evidence="2" type="ORF">SNE40_018075</name>
</gene>
<evidence type="ECO:0000313" key="2">
    <source>
        <dbReference type="EMBL" id="KAK6172126.1"/>
    </source>
</evidence>
<keyword evidence="3" id="KW-1185">Reference proteome</keyword>
<comment type="caution">
    <text evidence="2">The sequence shown here is derived from an EMBL/GenBank/DDBJ whole genome shotgun (WGS) entry which is preliminary data.</text>
</comment>